<evidence type="ECO:0000256" key="1">
    <source>
        <dbReference type="SAM" id="Phobius"/>
    </source>
</evidence>
<dbReference type="AlphaFoldDB" id="A0A268EHT2"/>
<feature type="transmembrane region" description="Helical" evidence="1">
    <location>
        <begin position="84"/>
        <end position="101"/>
    </location>
</feature>
<feature type="transmembrane region" description="Helical" evidence="1">
    <location>
        <begin position="166"/>
        <end position="187"/>
    </location>
</feature>
<keyword evidence="1" id="KW-0472">Membrane</keyword>
<reference evidence="2 3" key="1">
    <citation type="submission" date="2017-07" db="EMBL/GenBank/DDBJ databases">
        <title>Isolation and whole genome analysis of endospore-forming bacteria from heroin.</title>
        <authorList>
            <person name="Kalinowski J."/>
            <person name="Ahrens B."/>
            <person name="Al-Dilaimi A."/>
            <person name="Winkler A."/>
            <person name="Wibberg D."/>
            <person name="Schleenbecker U."/>
            <person name="Ruckert C."/>
            <person name="Wolfel R."/>
            <person name="Grass G."/>
        </authorList>
    </citation>
    <scope>NUCLEOTIDE SEQUENCE [LARGE SCALE GENOMIC DNA]</scope>
    <source>
        <strain evidence="2 3">7537-G1</strain>
    </source>
</reference>
<sequence length="228" mass="25757">MKCESCGVIVDPSHATCPLCRRKFGRETAGISTLTNQLYPFYLMSDRQHKKSSENISKWLSFIVVSVISVLLIVNILSSRENMWSLYLLPCLLYIWLSIRHTIVGSAHLGRKILVQLFGLSIMLLWIDVVGGSHYWSTEYVIPFVLIAATLLVTLICCTGRSKWRGLIGCLLNLHFLSFVPLLLYLLELSQVLWTAVAAALHSLITFGGMLLLADNSFREEIKLKFHV</sequence>
<accession>A0A268EHT2</accession>
<evidence type="ECO:0000313" key="3">
    <source>
        <dbReference type="Proteomes" id="UP000215596"/>
    </source>
</evidence>
<feature type="transmembrane region" description="Helical" evidence="1">
    <location>
        <begin position="59"/>
        <end position="78"/>
    </location>
</feature>
<evidence type="ECO:0008006" key="4">
    <source>
        <dbReference type="Google" id="ProtNLM"/>
    </source>
</evidence>
<dbReference type="Proteomes" id="UP000215596">
    <property type="component" value="Unassembled WGS sequence"/>
</dbReference>
<name>A0A268EHT2_9BACL</name>
<proteinExistence type="predicted"/>
<feature type="transmembrane region" description="Helical" evidence="1">
    <location>
        <begin position="113"/>
        <end position="134"/>
    </location>
</feature>
<evidence type="ECO:0000313" key="2">
    <source>
        <dbReference type="EMBL" id="PAD72681.1"/>
    </source>
</evidence>
<comment type="caution">
    <text evidence="2">The sequence shown here is derived from an EMBL/GenBank/DDBJ whole genome shotgun (WGS) entry which is preliminary data.</text>
</comment>
<feature type="transmembrane region" description="Helical" evidence="1">
    <location>
        <begin position="140"/>
        <end position="159"/>
    </location>
</feature>
<dbReference type="Pfam" id="PF19845">
    <property type="entry name" value="DUF6320"/>
    <property type="match status" value="1"/>
</dbReference>
<dbReference type="InterPro" id="IPR046283">
    <property type="entry name" value="DUF6320"/>
</dbReference>
<dbReference type="EMBL" id="NPBY01000076">
    <property type="protein sequence ID" value="PAD72681.1"/>
    <property type="molecule type" value="Genomic_DNA"/>
</dbReference>
<keyword evidence="1" id="KW-0812">Transmembrane</keyword>
<dbReference type="OrthoDB" id="2164897at2"/>
<feature type="transmembrane region" description="Helical" evidence="1">
    <location>
        <begin position="193"/>
        <end position="214"/>
    </location>
</feature>
<organism evidence="2 3">
    <name type="scientific">Paenibacillus campinasensis</name>
    <dbReference type="NCBI Taxonomy" id="66347"/>
    <lineage>
        <taxon>Bacteria</taxon>
        <taxon>Bacillati</taxon>
        <taxon>Bacillota</taxon>
        <taxon>Bacilli</taxon>
        <taxon>Bacillales</taxon>
        <taxon>Paenibacillaceae</taxon>
        <taxon>Paenibacillus</taxon>
    </lineage>
</organism>
<gene>
    <name evidence="2" type="ORF">CHH67_21720</name>
</gene>
<protein>
    <recommendedName>
        <fullName evidence="4">Zinc ribbon domain-containing protein</fullName>
    </recommendedName>
</protein>
<keyword evidence="1" id="KW-1133">Transmembrane helix</keyword>
<dbReference type="RefSeq" id="WP_095267471.1">
    <property type="nucleotide sequence ID" value="NZ_NPBY01000076.1"/>
</dbReference>